<evidence type="ECO:0000256" key="7">
    <source>
        <dbReference type="SAM" id="MobiDB-lite"/>
    </source>
</evidence>
<evidence type="ECO:0000256" key="8">
    <source>
        <dbReference type="SAM" id="Phobius"/>
    </source>
</evidence>
<keyword evidence="8" id="KW-1133">Transmembrane helix</keyword>
<name>A0AA38J9L9_9CUCU</name>
<dbReference type="InterPro" id="IPR001254">
    <property type="entry name" value="Trypsin_dom"/>
</dbReference>
<dbReference type="CDD" id="cd00190">
    <property type="entry name" value="Tryp_SPc"/>
    <property type="match status" value="1"/>
</dbReference>
<dbReference type="InterPro" id="IPR043504">
    <property type="entry name" value="Peptidase_S1_PA_chymotrypsin"/>
</dbReference>
<comment type="caution">
    <text evidence="10">The sequence shown here is derived from an EMBL/GenBank/DDBJ whole genome shotgun (WGS) entry which is preliminary data.</text>
</comment>
<feature type="compositionally biased region" description="Basic and acidic residues" evidence="7">
    <location>
        <begin position="102"/>
        <end position="112"/>
    </location>
</feature>
<keyword evidence="11" id="KW-1185">Reference proteome</keyword>
<dbReference type="InterPro" id="IPR009003">
    <property type="entry name" value="Peptidase_S1_PA"/>
</dbReference>
<dbReference type="GO" id="GO:0006508">
    <property type="term" value="P:proteolysis"/>
    <property type="evidence" value="ECO:0007669"/>
    <property type="project" value="InterPro"/>
</dbReference>
<feature type="region of interest" description="Disordered" evidence="7">
    <location>
        <begin position="48"/>
        <end position="118"/>
    </location>
</feature>
<dbReference type="SUPFAM" id="SSF50494">
    <property type="entry name" value="Trypsin-like serine proteases"/>
    <property type="match status" value="1"/>
</dbReference>
<dbReference type="AlphaFoldDB" id="A0AA38J9L9"/>
<evidence type="ECO:0000313" key="11">
    <source>
        <dbReference type="Proteomes" id="UP001168821"/>
    </source>
</evidence>
<proteinExistence type="inferred from homology"/>
<keyword evidence="8" id="KW-0472">Membrane</keyword>
<dbReference type="InterPro" id="IPR051487">
    <property type="entry name" value="Ser/Thr_Proteases_Immune/Dev"/>
</dbReference>
<dbReference type="PROSITE" id="PS00134">
    <property type="entry name" value="TRYPSIN_HIS"/>
    <property type="match status" value="1"/>
</dbReference>
<dbReference type="FunFam" id="2.40.10.10:FF:000038">
    <property type="entry name" value="Serine protease"/>
    <property type="match status" value="1"/>
</dbReference>
<dbReference type="GO" id="GO:0004252">
    <property type="term" value="F:serine-type endopeptidase activity"/>
    <property type="evidence" value="ECO:0007669"/>
    <property type="project" value="InterPro"/>
</dbReference>
<feature type="transmembrane region" description="Helical" evidence="8">
    <location>
        <begin position="146"/>
        <end position="166"/>
    </location>
</feature>
<evidence type="ECO:0000256" key="3">
    <source>
        <dbReference type="ARBA" id="ARBA00023157"/>
    </source>
</evidence>
<feature type="compositionally biased region" description="Low complexity" evidence="7">
    <location>
        <begin position="52"/>
        <end position="66"/>
    </location>
</feature>
<gene>
    <name evidence="10" type="ORF">Zmor_001662</name>
</gene>
<keyword evidence="8" id="KW-0812">Transmembrane</keyword>
<dbReference type="PANTHER" id="PTHR24256">
    <property type="entry name" value="TRYPTASE-RELATED"/>
    <property type="match status" value="1"/>
</dbReference>
<evidence type="ECO:0000256" key="2">
    <source>
        <dbReference type="ARBA" id="ARBA00022525"/>
    </source>
</evidence>
<dbReference type="Pfam" id="PF00089">
    <property type="entry name" value="Trypsin"/>
    <property type="match status" value="1"/>
</dbReference>
<protein>
    <recommendedName>
        <fullName evidence="5">Phenoloxidase-activating factor 2</fullName>
    </recommendedName>
    <alternativeName>
        <fullName evidence="6">Prophenoloxidase-activating factor II</fullName>
    </alternativeName>
</protein>
<dbReference type="Proteomes" id="UP001168821">
    <property type="component" value="Unassembled WGS sequence"/>
</dbReference>
<dbReference type="EMBL" id="JALNTZ010000001">
    <property type="protein sequence ID" value="KAJ3666209.1"/>
    <property type="molecule type" value="Genomic_DNA"/>
</dbReference>
<keyword evidence="2" id="KW-0964">Secreted</keyword>
<dbReference type="PRINTS" id="PR00722">
    <property type="entry name" value="CHYMOTRYPSIN"/>
</dbReference>
<dbReference type="GO" id="GO:0005576">
    <property type="term" value="C:extracellular region"/>
    <property type="evidence" value="ECO:0007669"/>
    <property type="project" value="UniProtKB-SubCell"/>
</dbReference>
<evidence type="ECO:0000256" key="6">
    <source>
        <dbReference type="ARBA" id="ARBA00076468"/>
    </source>
</evidence>
<feature type="domain" description="Peptidase S1" evidence="9">
    <location>
        <begin position="212"/>
        <end position="465"/>
    </location>
</feature>
<accession>A0AA38J9L9</accession>
<dbReference type="InterPro" id="IPR018114">
    <property type="entry name" value="TRYPSIN_HIS"/>
</dbReference>
<evidence type="ECO:0000256" key="5">
    <source>
        <dbReference type="ARBA" id="ARBA00068096"/>
    </source>
</evidence>
<sequence length="476" mass="52440">MQNIATVRNLADNVRGGGVIGCQALGRLVSPISETRLVDQAYAVTFTPPGVAPSVRSGGRSGASSLSGGGSAGNSTSGTVVPPGRRLPSGRAPLGSGGGDLEIWKSREDGTATREGSAVTVTTRARRFRLSRYASRFPARENSLRYNIIIIYMWFINALIVFRISYTRFENDPCPNHFDLCCDMPLKTSFSTPSLKKCGIPSSNSDKINIRITSNSEKTSIGELPWTVLLLDSSSLFSSKERNSFICGGSLIHPQVVITAGHCVATSKSESVKVRAGEWNIKNKDEPLPHQDVTVKEILLHPQYKPGTLWNDIALLILNQPSSLTENVGFICLPAGKFKVDERNCLASGWGRREMERQRLSAVLRKVTVPLVRKRTCQRALRQTKLGKKFRLHKSFICAGGERNRDTCKGEGGYPLICPVLVLGEEDRYMQVEIASWGIGCGGNNKPGVYMNIALYVWWIEEKMKKNNFSISYYKM</sequence>
<dbReference type="SMART" id="SM00020">
    <property type="entry name" value="Tryp_SPc"/>
    <property type="match status" value="1"/>
</dbReference>
<comment type="similarity">
    <text evidence="4">Belongs to the peptidase S1 family. CLIP subfamily.</text>
</comment>
<evidence type="ECO:0000313" key="10">
    <source>
        <dbReference type="EMBL" id="KAJ3666209.1"/>
    </source>
</evidence>
<keyword evidence="3" id="KW-1015">Disulfide bond</keyword>
<evidence type="ECO:0000256" key="1">
    <source>
        <dbReference type="ARBA" id="ARBA00004613"/>
    </source>
</evidence>
<organism evidence="10 11">
    <name type="scientific">Zophobas morio</name>
    <dbReference type="NCBI Taxonomy" id="2755281"/>
    <lineage>
        <taxon>Eukaryota</taxon>
        <taxon>Metazoa</taxon>
        <taxon>Ecdysozoa</taxon>
        <taxon>Arthropoda</taxon>
        <taxon>Hexapoda</taxon>
        <taxon>Insecta</taxon>
        <taxon>Pterygota</taxon>
        <taxon>Neoptera</taxon>
        <taxon>Endopterygota</taxon>
        <taxon>Coleoptera</taxon>
        <taxon>Polyphaga</taxon>
        <taxon>Cucujiformia</taxon>
        <taxon>Tenebrionidae</taxon>
        <taxon>Zophobas</taxon>
    </lineage>
</organism>
<dbReference type="InterPro" id="IPR001314">
    <property type="entry name" value="Peptidase_S1A"/>
</dbReference>
<comment type="subcellular location">
    <subcellularLocation>
        <location evidence="1">Secreted</location>
    </subcellularLocation>
</comment>
<reference evidence="10" key="1">
    <citation type="journal article" date="2023" name="G3 (Bethesda)">
        <title>Whole genome assemblies of Zophobas morio and Tenebrio molitor.</title>
        <authorList>
            <person name="Kaur S."/>
            <person name="Stinson S.A."/>
            <person name="diCenzo G.C."/>
        </authorList>
    </citation>
    <scope>NUCLEOTIDE SEQUENCE</scope>
    <source>
        <strain evidence="10">QUZm001</strain>
    </source>
</reference>
<dbReference type="PROSITE" id="PS50240">
    <property type="entry name" value="TRYPSIN_DOM"/>
    <property type="match status" value="1"/>
</dbReference>
<dbReference type="Gene3D" id="2.40.10.10">
    <property type="entry name" value="Trypsin-like serine proteases"/>
    <property type="match status" value="2"/>
</dbReference>
<evidence type="ECO:0000256" key="4">
    <source>
        <dbReference type="ARBA" id="ARBA00024195"/>
    </source>
</evidence>
<evidence type="ECO:0000259" key="9">
    <source>
        <dbReference type="PROSITE" id="PS50240"/>
    </source>
</evidence>